<dbReference type="FunCoup" id="A0A316VTJ2">
    <property type="interactions" value="338"/>
</dbReference>
<evidence type="ECO:0000256" key="2">
    <source>
        <dbReference type="ARBA" id="ARBA00005378"/>
    </source>
</evidence>
<dbReference type="InterPro" id="IPR003593">
    <property type="entry name" value="AAA+_ATPase"/>
</dbReference>
<dbReference type="Gene3D" id="3.40.50.300">
    <property type="entry name" value="P-loop containing nucleotide triphosphate hydrolases"/>
    <property type="match status" value="1"/>
</dbReference>
<dbReference type="PANTHER" id="PTHR11669:SF20">
    <property type="entry name" value="REPLICATION FACTOR C SUBUNIT 4"/>
    <property type="match status" value="1"/>
</dbReference>
<dbReference type="EMBL" id="KZ819403">
    <property type="protein sequence ID" value="PWN40907.1"/>
    <property type="molecule type" value="Genomic_DNA"/>
</dbReference>
<comment type="subcellular location">
    <subcellularLocation>
        <location evidence="1">Nucleus</location>
    </subcellularLocation>
</comment>
<dbReference type="Pfam" id="PF00004">
    <property type="entry name" value="AAA"/>
    <property type="match status" value="1"/>
</dbReference>
<dbReference type="GO" id="GO:0006281">
    <property type="term" value="P:DNA repair"/>
    <property type="evidence" value="ECO:0007669"/>
    <property type="project" value="TreeGrafter"/>
</dbReference>
<feature type="compositionally biased region" description="Low complexity" evidence="7">
    <location>
        <begin position="10"/>
        <end position="22"/>
    </location>
</feature>
<dbReference type="Gene3D" id="1.10.8.60">
    <property type="match status" value="1"/>
</dbReference>
<dbReference type="Proteomes" id="UP000245783">
    <property type="component" value="Unassembled WGS sequence"/>
</dbReference>
<dbReference type="CDD" id="cd18140">
    <property type="entry name" value="HLD_clamp_RFC"/>
    <property type="match status" value="1"/>
</dbReference>
<feature type="domain" description="AAA+ ATPase" evidence="8">
    <location>
        <begin position="60"/>
        <end position="194"/>
    </location>
</feature>
<dbReference type="GO" id="GO:0005634">
    <property type="term" value="C:nucleus"/>
    <property type="evidence" value="ECO:0007669"/>
    <property type="project" value="UniProtKB-SubCell"/>
</dbReference>
<dbReference type="InterPro" id="IPR003959">
    <property type="entry name" value="ATPase_AAA_core"/>
</dbReference>
<dbReference type="FunFam" id="3.40.50.300:FF:000237">
    <property type="entry name" value="replication factor C subunit 4"/>
    <property type="match status" value="1"/>
</dbReference>
<dbReference type="SMART" id="SM00382">
    <property type="entry name" value="AAA"/>
    <property type="match status" value="1"/>
</dbReference>
<dbReference type="GeneID" id="37033840"/>
<dbReference type="SUPFAM" id="SSF52540">
    <property type="entry name" value="P-loop containing nucleoside triphosphate hydrolases"/>
    <property type="match status" value="1"/>
</dbReference>
<dbReference type="GO" id="GO:0005663">
    <property type="term" value="C:DNA replication factor C complex"/>
    <property type="evidence" value="ECO:0007669"/>
    <property type="project" value="TreeGrafter"/>
</dbReference>
<keyword evidence="5" id="KW-0067">ATP-binding</keyword>
<dbReference type="GO" id="GO:0006271">
    <property type="term" value="P:DNA strand elongation involved in DNA replication"/>
    <property type="evidence" value="ECO:0007669"/>
    <property type="project" value="UniProtKB-ARBA"/>
</dbReference>
<feature type="region of interest" description="Disordered" evidence="7">
    <location>
        <begin position="1"/>
        <end position="22"/>
    </location>
</feature>
<dbReference type="STRING" id="1522189.A0A316VTJ2"/>
<dbReference type="FunFam" id="1.10.8.60:FF:000032">
    <property type="entry name" value="Replication factor C subunit 4"/>
    <property type="match status" value="1"/>
</dbReference>
<evidence type="ECO:0000256" key="4">
    <source>
        <dbReference type="ARBA" id="ARBA00022741"/>
    </source>
</evidence>
<gene>
    <name evidence="9" type="ORF">IE81DRAFT_292685</name>
</gene>
<evidence type="ECO:0000256" key="5">
    <source>
        <dbReference type="ARBA" id="ARBA00022840"/>
    </source>
</evidence>
<dbReference type="GO" id="GO:0003689">
    <property type="term" value="F:DNA clamp loader activity"/>
    <property type="evidence" value="ECO:0007669"/>
    <property type="project" value="TreeGrafter"/>
</dbReference>
<organism evidence="9 10">
    <name type="scientific">Ceraceosorus guamensis</name>
    <dbReference type="NCBI Taxonomy" id="1522189"/>
    <lineage>
        <taxon>Eukaryota</taxon>
        <taxon>Fungi</taxon>
        <taxon>Dikarya</taxon>
        <taxon>Basidiomycota</taxon>
        <taxon>Ustilaginomycotina</taxon>
        <taxon>Exobasidiomycetes</taxon>
        <taxon>Ceraceosorales</taxon>
        <taxon>Ceraceosoraceae</taxon>
        <taxon>Ceraceosorus</taxon>
    </lineage>
</organism>
<reference evidence="9 10" key="1">
    <citation type="journal article" date="2018" name="Mol. Biol. Evol.">
        <title>Broad Genomic Sampling Reveals a Smut Pathogenic Ancestry of the Fungal Clade Ustilaginomycotina.</title>
        <authorList>
            <person name="Kijpornyongpan T."/>
            <person name="Mondo S.J."/>
            <person name="Barry K."/>
            <person name="Sandor L."/>
            <person name="Lee J."/>
            <person name="Lipzen A."/>
            <person name="Pangilinan J."/>
            <person name="LaButti K."/>
            <person name="Hainaut M."/>
            <person name="Henrissat B."/>
            <person name="Grigoriev I.V."/>
            <person name="Spatafora J.W."/>
            <person name="Aime M.C."/>
        </authorList>
    </citation>
    <scope>NUCLEOTIDE SEQUENCE [LARGE SCALE GENOMIC DNA]</scope>
    <source>
        <strain evidence="9 10">MCA 4658</strain>
    </source>
</reference>
<dbReference type="SUPFAM" id="SSF48019">
    <property type="entry name" value="post-AAA+ oligomerization domain-like"/>
    <property type="match status" value="1"/>
</dbReference>
<dbReference type="Gene3D" id="1.20.272.10">
    <property type="match status" value="1"/>
</dbReference>
<evidence type="ECO:0000256" key="1">
    <source>
        <dbReference type="ARBA" id="ARBA00004123"/>
    </source>
</evidence>
<dbReference type="RefSeq" id="XP_025368067.1">
    <property type="nucleotide sequence ID" value="XM_025511970.1"/>
</dbReference>
<dbReference type="GO" id="GO:0005524">
    <property type="term" value="F:ATP binding"/>
    <property type="evidence" value="ECO:0007669"/>
    <property type="project" value="UniProtKB-KW"/>
</dbReference>
<keyword evidence="10" id="KW-1185">Reference proteome</keyword>
<dbReference type="OrthoDB" id="4199794at2759"/>
<comment type="similarity">
    <text evidence="2">Belongs to the activator 1 small subunits family.</text>
</comment>
<accession>A0A316VTJ2</accession>
<evidence type="ECO:0000256" key="7">
    <source>
        <dbReference type="SAM" id="MobiDB-lite"/>
    </source>
</evidence>
<dbReference type="InterPro" id="IPR027417">
    <property type="entry name" value="P-loop_NTPase"/>
</dbReference>
<sequence>MFLPQKAKNQAAGKQSSAQEAEQAARLRPWVEKYRPKTIEDVTAQEHTVAVLRKTLMSSNLPHMLFYGPPGTGKTSTILALARQLFGPELMRSRVLELNASDERGITVVREKIKNFAKTAVSNANVDFPCPPYKIIILDEADSMTQDAQSALRRIMEQYSRITRFCLVCNYVTRIIEPLASRCSKFRFRMLDTSSTRERLEEIAKAERVSFEDGVLDTLIDTSDGDLRRAITYLQSASRLHGAGTASSTPITRQSIVEIAGVVPSLAIRALGKSIGVDPPPDEDGNVDDGDVEMLAPGPATTPFEIVQKQVKSLAMEGFSTTQLLLQLHDYIMLHPLLTAKAKAKCAIDLGDADKALIDGGDEELQLFNLSLKLRASLTA</sequence>
<evidence type="ECO:0000256" key="3">
    <source>
        <dbReference type="ARBA" id="ARBA00022705"/>
    </source>
</evidence>
<dbReference type="GO" id="GO:0016887">
    <property type="term" value="F:ATP hydrolysis activity"/>
    <property type="evidence" value="ECO:0007669"/>
    <property type="project" value="InterPro"/>
</dbReference>
<dbReference type="PANTHER" id="PTHR11669">
    <property type="entry name" value="REPLICATION FACTOR C / DNA POLYMERASE III GAMMA-TAU SUBUNIT"/>
    <property type="match status" value="1"/>
</dbReference>
<dbReference type="GO" id="GO:0003677">
    <property type="term" value="F:DNA binding"/>
    <property type="evidence" value="ECO:0007669"/>
    <property type="project" value="InterPro"/>
</dbReference>
<keyword evidence="3" id="KW-0235">DNA replication</keyword>
<dbReference type="Pfam" id="PF08542">
    <property type="entry name" value="Rep_fac_C"/>
    <property type="match status" value="1"/>
</dbReference>
<proteinExistence type="inferred from homology"/>
<dbReference type="InterPro" id="IPR047854">
    <property type="entry name" value="RFC_lid"/>
</dbReference>
<keyword evidence="6" id="KW-0539">Nucleus</keyword>
<dbReference type="InterPro" id="IPR013748">
    <property type="entry name" value="Rep_factorC_C"/>
</dbReference>
<dbReference type="InterPro" id="IPR008921">
    <property type="entry name" value="DNA_pol3_clamp-load_cplx_C"/>
</dbReference>
<keyword evidence="4" id="KW-0547">Nucleotide-binding</keyword>
<evidence type="ECO:0000313" key="9">
    <source>
        <dbReference type="EMBL" id="PWN40907.1"/>
    </source>
</evidence>
<evidence type="ECO:0000313" key="10">
    <source>
        <dbReference type="Proteomes" id="UP000245783"/>
    </source>
</evidence>
<dbReference type="AlphaFoldDB" id="A0A316VTJ2"/>
<evidence type="ECO:0000259" key="8">
    <source>
        <dbReference type="SMART" id="SM00382"/>
    </source>
</evidence>
<dbReference type="Pfam" id="PF21960">
    <property type="entry name" value="RCF1-5-like_lid"/>
    <property type="match status" value="1"/>
</dbReference>
<dbReference type="InterPro" id="IPR050238">
    <property type="entry name" value="DNA_Rep/Repair_Clamp_Loader"/>
</dbReference>
<evidence type="ECO:0000256" key="6">
    <source>
        <dbReference type="ARBA" id="ARBA00023242"/>
    </source>
</evidence>
<dbReference type="GO" id="GO:0031391">
    <property type="term" value="C:Elg1 RFC-like complex"/>
    <property type="evidence" value="ECO:0007669"/>
    <property type="project" value="UniProtKB-ARBA"/>
</dbReference>
<name>A0A316VTJ2_9BASI</name>
<dbReference type="InParanoid" id="A0A316VTJ2"/>
<protein>
    <submittedName>
        <fullName evidence="9">Putative RFC2-DNA replication factor C, 41 kd subunit</fullName>
    </submittedName>
</protein>
<dbReference type="CDD" id="cd00009">
    <property type="entry name" value="AAA"/>
    <property type="match status" value="1"/>
</dbReference>